<dbReference type="CDD" id="cd01301">
    <property type="entry name" value="rDP_like"/>
    <property type="match status" value="1"/>
</dbReference>
<feature type="signal peptide" evidence="1">
    <location>
        <begin position="1"/>
        <end position="25"/>
    </location>
</feature>
<evidence type="ECO:0000313" key="3">
    <source>
        <dbReference type="Proteomes" id="UP000551327"/>
    </source>
</evidence>
<dbReference type="AlphaFoldDB" id="A0A7X1G1A7"/>
<evidence type="ECO:0000313" key="2">
    <source>
        <dbReference type="EMBL" id="MBC2670765.1"/>
    </source>
</evidence>
<dbReference type="Pfam" id="PF01244">
    <property type="entry name" value="Peptidase_M19"/>
    <property type="match status" value="1"/>
</dbReference>
<protein>
    <submittedName>
        <fullName evidence="2">Membrane dipeptidase</fullName>
    </submittedName>
</protein>
<dbReference type="GO" id="GO:0006508">
    <property type="term" value="P:proteolysis"/>
    <property type="evidence" value="ECO:0007669"/>
    <property type="project" value="InterPro"/>
</dbReference>
<dbReference type="InterPro" id="IPR032466">
    <property type="entry name" value="Metal_Hydrolase"/>
</dbReference>
<reference evidence="2 3" key="1">
    <citation type="submission" date="2020-08" db="EMBL/GenBank/DDBJ databases">
        <title>The genome sequence of type strain Novosphingobium piscinae KCTC 42194.</title>
        <authorList>
            <person name="Liu Y."/>
        </authorList>
    </citation>
    <scope>NUCLEOTIDE SEQUENCE [LARGE SCALE GENOMIC DNA]</scope>
    <source>
        <strain evidence="2 3">KCTC 42194</strain>
    </source>
</reference>
<dbReference type="InterPro" id="IPR006311">
    <property type="entry name" value="TAT_signal"/>
</dbReference>
<sequence length="423" mass="45231">MPVSFVRRLVLSTALAALATAPALAATPEETAAAALRAAPMWDGHNDVPEQLRERRKNVLAGFDFRDTTGTADPASGAIAMHTDLTRLRQGKVGAQFWSVYVSARLTEQQAVQAVMEQIDVTKRLIAAYPADLQFATSSAEVQAAMKAGKIASLMGMEGGYAIGSSLGVLRQFHALGVRYMTLTHVRTIGWADSATDAPRHGGLSDFGKDVVREMQRIGMLVDLSHVSEDTMMDALDVARAPVIFSHSGARAVDDHPRNVPDAVLARMKANGGIVMVVTLPSYVSSRVREWDLARTAQRARLDALHIADPKRAAAELAAWVKANPTPRATLGELADHVDRVVKVAGIDHVGLGADFDGMDSTTEGLPDVSGYPALFVELARRGYSQADLQKISSGNMMRVLKAAEAYAAAHKGDPAIESPTAF</sequence>
<dbReference type="GO" id="GO:0070573">
    <property type="term" value="F:metallodipeptidase activity"/>
    <property type="evidence" value="ECO:0007669"/>
    <property type="project" value="InterPro"/>
</dbReference>
<dbReference type="SUPFAM" id="SSF51556">
    <property type="entry name" value="Metallo-dependent hydrolases"/>
    <property type="match status" value="1"/>
</dbReference>
<gene>
    <name evidence="2" type="ORF">H7F53_16555</name>
</gene>
<dbReference type="PANTHER" id="PTHR10443">
    <property type="entry name" value="MICROSOMAL DIPEPTIDASE"/>
    <property type="match status" value="1"/>
</dbReference>
<dbReference type="Gene3D" id="3.20.20.140">
    <property type="entry name" value="Metal-dependent hydrolases"/>
    <property type="match status" value="1"/>
</dbReference>
<name>A0A7X1G1A7_9SPHN</name>
<dbReference type="Proteomes" id="UP000551327">
    <property type="component" value="Unassembled WGS sequence"/>
</dbReference>
<keyword evidence="1" id="KW-0732">Signal</keyword>
<proteinExistence type="predicted"/>
<dbReference type="PROSITE" id="PS51365">
    <property type="entry name" value="RENAL_DIPEPTIDASE_2"/>
    <property type="match status" value="1"/>
</dbReference>
<dbReference type="PANTHER" id="PTHR10443:SF12">
    <property type="entry name" value="DIPEPTIDASE"/>
    <property type="match status" value="1"/>
</dbReference>
<dbReference type="InterPro" id="IPR008257">
    <property type="entry name" value="Pept_M19"/>
</dbReference>
<organism evidence="2 3">
    <name type="scientific">Novosphingobium piscinae</name>
    <dbReference type="NCBI Taxonomy" id="1507448"/>
    <lineage>
        <taxon>Bacteria</taxon>
        <taxon>Pseudomonadati</taxon>
        <taxon>Pseudomonadota</taxon>
        <taxon>Alphaproteobacteria</taxon>
        <taxon>Sphingomonadales</taxon>
        <taxon>Sphingomonadaceae</taxon>
        <taxon>Novosphingobium</taxon>
    </lineage>
</organism>
<evidence type="ECO:0000256" key="1">
    <source>
        <dbReference type="SAM" id="SignalP"/>
    </source>
</evidence>
<dbReference type="PROSITE" id="PS51318">
    <property type="entry name" value="TAT"/>
    <property type="match status" value="1"/>
</dbReference>
<keyword evidence="3" id="KW-1185">Reference proteome</keyword>
<comment type="caution">
    <text evidence="2">The sequence shown here is derived from an EMBL/GenBank/DDBJ whole genome shotgun (WGS) entry which is preliminary data.</text>
</comment>
<accession>A0A7X1G1A7</accession>
<dbReference type="EMBL" id="JACLAX010000028">
    <property type="protein sequence ID" value="MBC2670765.1"/>
    <property type="molecule type" value="Genomic_DNA"/>
</dbReference>
<feature type="chain" id="PRO_5030509431" evidence="1">
    <location>
        <begin position="26"/>
        <end position="423"/>
    </location>
</feature>
<dbReference type="RefSeq" id="WP_185680623.1">
    <property type="nucleotide sequence ID" value="NZ_JACLAX010000028.1"/>
</dbReference>